<dbReference type="Proteomes" id="UP000504611">
    <property type="component" value="Unplaced"/>
</dbReference>
<sequence length="159" mass="18103">MKNRSGVYVDNRLKQRVEQYMATCSSEYVDLSAMAVKLQRLHRMDYGRRNRIAFRLQVEKVYDILMKDSGIDDLENKHMVKRAKHANKGTGEGGSSSSSEGDGDSDDVVLEDTVRRNGKVESIESKGYGKIQTKRNKEMFMAGFLRSLKTWKSHGNSKC</sequence>
<dbReference type="AlphaFoldDB" id="A0A6I9PN54"/>
<accession>A0A6I9PN54</accession>
<feature type="compositionally biased region" description="Acidic residues" evidence="1">
    <location>
        <begin position="101"/>
        <end position="110"/>
    </location>
</feature>
<dbReference type="InterPro" id="IPR038100">
    <property type="entry name" value="NLV2_N_sf"/>
</dbReference>
<dbReference type="Gene3D" id="1.10.10.2010">
    <property type="match status" value="1"/>
</dbReference>
<dbReference type="Pfam" id="PF16725">
    <property type="entry name" value="Nucleolin_bd"/>
    <property type="match status" value="1"/>
</dbReference>
<gene>
    <name evidence="4" type="primary">LOC104965172</name>
</gene>
<proteinExistence type="predicted"/>
<dbReference type="OrthoDB" id="8905103at2759"/>
<evidence type="ECO:0000313" key="3">
    <source>
        <dbReference type="Proteomes" id="UP000504611"/>
    </source>
</evidence>
<feature type="domain" description="NVL2 nucleolin binding" evidence="2">
    <location>
        <begin position="2"/>
        <end position="69"/>
    </location>
</feature>
<dbReference type="KEGG" id="ncc:104965172"/>
<feature type="compositionally biased region" description="Basic and acidic residues" evidence="1">
    <location>
        <begin position="112"/>
        <end position="124"/>
    </location>
</feature>
<dbReference type="GeneID" id="104965172"/>
<organism evidence="3 4">
    <name type="scientific">Notothenia coriiceps</name>
    <name type="common">black rockcod</name>
    <dbReference type="NCBI Taxonomy" id="8208"/>
    <lineage>
        <taxon>Eukaryota</taxon>
        <taxon>Metazoa</taxon>
        <taxon>Chordata</taxon>
        <taxon>Craniata</taxon>
        <taxon>Vertebrata</taxon>
        <taxon>Euteleostomi</taxon>
        <taxon>Actinopterygii</taxon>
        <taxon>Neopterygii</taxon>
        <taxon>Teleostei</taxon>
        <taxon>Neoteleostei</taxon>
        <taxon>Acanthomorphata</taxon>
        <taxon>Eupercaria</taxon>
        <taxon>Perciformes</taxon>
        <taxon>Notothenioidei</taxon>
        <taxon>Nototheniidae</taxon>
        <taxon>Notothenia</taxon>
    </lineage>
</organism>
<name>A0A6I9PN54_9TELE</name>
<evidence type="ECO:0000313" key="4">
    <source>
        <dbReference type="RefSeq" id="XP_010792434.1"/>
    </source>
</evidence>
<dbReference type="RefSeq" id="XP_010792434.1">
    <property type="nucleotide sequence ID" value="XM_010794132.1"/>
</dbReference>
<feature type="region of interest" description="Disordered" evidence="1">
    <location>
        <begin position="82"/>
        <end position="128"/>
    </location>
</feature>
<reference evidence="4" key="1">
    <citation type="submission" date="2025-08" db="UniProtKB">
        <authorList>
            <consortium name="RefSeq"/>
        </authorList>
    </citation>
    <scope>IDENTIFICATION</scope>
    <source>
        <tissue evidence="4">Muscle</tissue>
    </source>
</reference>
<dbReference type="InterPro" id="IPR031996">
    <property type="entry name" value="NVL2_nucleolin-bd"/>
</dbReference>
<protein>
    <submittedName>
        <fullName evidence="4">Nuclear valosin-containing protein-like isoform X1</fullName>
    </submittedName>
</protein>
<evidence type="ECO:0000259" key="2">
    <source>
        <dbReference type="Pfam" id="PF16725"/>
    </source>
</evidence>
<evidence type="ECO:0000256" key="1">
    <source>
        <dbReference type="SAM" id="MobiDB-lite"/>
    </source>
</evidence>
<keyword evidence="3" id="KW-1185">Reference proteome</keyword>